<evidence type="ECO:0000256" key="5">
    <source>
        <dbReference type="PROSITE-ProRule" id="PRU00591"/>
    </source>
</evidence>
<dbReference type="AlphaFoldDB" id="A0A7L6BIP7"/>
<feature type="region of interest" description="Disordered" evidence="6">
    <location>
        <begin position="87"/>
        <end position="121"/>
    </location>
</feature>
<evidence type="ECO:0000256" key="6">
    <source>
        <dbReference type="SAM" id="MobiDB-lite"/>
    </source>
</evidence>
<organism evidence="8 9">
    <name type="scientific">Limosilactobacillus reuteri</name>
    <name type="common">Lactobacillus reuteri</name>
    <dbReference type="NCBI Taxonomy" id="1598"/>
    <lineage>
        <taxon>Bacteria</taxon>
        <taxon>Bacillati</taxon>
        <taxon>Bacillota</taxon>
        <taxon>Bacilli</taxon>
        <taxon>Lactobacillales</taxon>
        <taxon>Lactobacillaceae</taxon>
        <taxon>Limosilactobacillus</taxon>
    </lineage>
</organism>
<dbReference type="Proteomes" id="UP000510868">
    <property type="component" value="Chromosome"/>
</dbReference>
<evidence type="ECO:0000256" key="3">
    <source>
        <dbReference type="ARBA" id="ARBA00022737"/>
    </source>
</evidence>
<dbReference type="Gene3D" id="4.10.80.30">
    <property type="entry name" value="DNA polymerase, domain 6"/>
    <property type="match status" value="1"/>
</dbReference>
<dbReference type="SMART" id="SM00047">
    <property type="entry name" value="LYZ2"/>
    <property type="match status" value="1"/>
</dbReference>
<proteinExistence type="inferred from homology"/>
<reference evidence="8 9" key="1">
    <citation type="submission" date="2020-07" db="EMBL/GenBank/DDBJ databases">
        <title>Genome sequence of Lactobacillus reuteri CNEI-KCA3 isolated from the faeces of a reared-broiler chicken, South-East Nigeria, reveals presence of CRISPR arrays.</title>
        <authorList>
            <person name="Anukam K.C."/>
            <person name="Ibezim C.N."/>
            <person name="BeecK W.V."/>
            <person name="Allonsius C."/>
            <person name="Broek M.D."/>
            <person name="Tuyaerts I."/>
            <person name="Attama A."/>
            <person name="Esimone C.O."/>
            <person name="Lebeer S."/>
        </authorList>
    </citation>
    <scope>NUCLEOTIDE SEQUENCE [LARGE SCALE GENOMIC DNA]</scope>
    <source>
        <strain evidence="8 9">CNEI-KCA3</strain>
    </source>
</reference>
<dbReference type="EMBL" id="CP059275">
    <property type="protein sequence ID" value="QLQ61720.1"/>
    <property type="molecule type" value="Genomic_DNA"/>
</dbReference>
<feature type="compositionally biased region" description="Polar residues" evidence="6">
    <location>
        <begin position="87"/>
        <end position="100"/>
    </location>
</feature>
<comment type="similarity">
    <text evidence="1">Belongs to the glycosyl hydrolase 73 family.</text>
</comment>
<dbReference type="Pfam" id="PF01832">
    <property type="entry name" value="Glucosaminidase"/>
    <property type="match status" value="1"/>
</dbReference>
<dbReference type="Gene3D" id="2.10.270.10">
    <property type="entry name" value="Cholin Binding"/>
    <property type="match status" value="3"/>
</dbReference>
<keyword evidence="2" id="KW-0732">Signal</keyword>
<evidence type="ECO:0000256" key="1">
    <source>
        <dbReference type="ARBA" id="ARBA00010266"/>
    </source>
</evidence>
<dbReference type="Gene3D" id="1.10.530.10">
    <property type="match status" value="1"/>
</dbReference>
<dbReference type="SUPFAM" id="SSF69360">
    <property type="entry name" value="Cell wall binding repeat"/>
    <property type="match status" value="1"/>
</dbReference>
<gene>
    <name evidence="8" type="ORF">HHK02_11610</name>
</gene>
<dbReference type="InterPro" id="IPR051056">
    <property type="entry name" value="Glycosyl_Hydrolase_73"/>
</dbReference>
<evidence type="ECO:0000259" key="7">
    <source>
        <dbReference type="SMART" id="SM00047"/>
    </source>
</evidence>
<accession>A0A7L6BIP7</accession>
<protein>
    <submittedName>
        <fullName evidence="8">Glucosaminidase domain-containing protein</fullName>
    </submittedName>
</protein>
<feature type="repeat" description="Cell wall-binding" evidence="5">
    <location>
        <begin position="168"/>
        <end position="187"/>
    </location>
</feature>
<keyword evidence="3" id="KW-0677">Repeat</keyword>
<sequence length="530" mass="59802">MRTYLKTCDRIDNVKNKKGVNKSMSVHKHYKMFKKGKNWCYMAIATLSVAVGTLSVSQSVNADTTANDTESVSNASADALSQVTNTVSLTTPSTPNNVATDQAGAQASTNNNNNTQADQTINQPAKDNNVQATLSESKVAVAPQAAASQNGWQKDNGNNYYYKDGQKVTGQQSIDGKDYYFNDQGQQQKNYFLNQANHTYYFQADGTRLNDGFYNNWGHTYYFQKDGSRLDDGFYNNWGHTYYFQKDGSRLDDGFYNNWGHTYYFGKDGARLDDGFYNNWGHTYYFGKDGARLDNGFYNNWGHTYYFGKDGARLDNSFYNNWGHTYYFGSDGARWDNRFMNNWGNVYYFGKDGALLQGQSINLGYGNLDFDSQGRLTSNNAFIGSIVNGAIQGWTQHQILPSLTLAQAILESAWGKSSLASQYHNLFGIKGSYKGMSVNMPTYEEYGGRMVLINDAFRRYPDNNASVQDHTDFLVKNSRYHNLIGVRDANTATYLIRADGYATASSYTNSLRSVINTYDLTRYDRVAFNL</sequence>
<dbReference type="PROSITE" id="PS51170">
    <property type="entry name" value="CW"/>
    <property type="match status" value="1"/>
</dbReference>
<keyword evidence="4" id="KW-0378">Hydrolase</keyword>
<dbReference type="Pfam" id="PF19127">
    <property type="entry name" value="Choline_bind_3"/>
    <property type="match status" value="1"/>
</dbReference>
<dbReference type="InterPro" id="IPR018337">
    <property type="entry name" value="Cell_wall/Cho-bd_repeat"/>
</dbReference>
<evidence type="ECO:0000256" key="2">
    <source>
        <dbReference type="ARBA" id="ARBA00022729"/>
    </source>
</evidence>
<dbReference type="GO" id="GO:0004040">
    <property type="term" value="F:amidase activity"/>
    <property type="evidence" value="ECO:0007669"/>
    <property type="project" value="InterPro"/>
</dbReference>
<evidence type="ECO:0000313" key="8">
    <source>
        <dbReference type="EMBL" id="QLQ61720.1"/>
    </source>
</evidence>
<dbReference type="NCBIfam" id="TIGR03715">
    <property type="entry name" value="KxYKxGKxW"/>
    <property type="match status" value="1"/>
</dbReference>
<evidence type="ECO:0000256" key="4">
    <source>
        <dbReference type="ARBA" id="ARBA00022801"/>
    </source>
</evidence>
<dbReference type="InterPro" id="IPR022263">
    <property type="entry name" value="KxYKxGKxW"/>
</dbReference>
<dbReference type="Pfam" id="PF19258">
    <property type="entry name" value="KxYKxGKxW_sig"/>
    <property type="match status" value="1"/>
</dbReference>
<dbReference type="InterPro" id="IPR002901">
    <property type="entry name" value="MGlyc_endo_b_GlcNAc-like_dom"/>
</dbReference>
<feature type="domain" description="Mannosyl-glycoprotein endo-beta-N-acetylglucosamidase-like" evidence="7">
    <location>
        <begin position="373"/>
        <end position="524"/>
    </location>
</feature>
<dbReference type="PANTHER" id="PTHR33308">
    <property type="entry name" value="PEPTIDOGLYCAN HYDROLASE FLGJ"/>
    <property type="match status" value="1"/>
</dbReference>
<evidence type="ECO:0000313" key="9">
    <source>
        <dbReference type="Proteomes" id="UP000510868"/>
    </source>
</evidence>
<dbReference type="RefSeq" id="WP_181462479.1">
    <property type="nucleotide sequence ID" value="NZ_CP059275.1"/>
</dbReference>
<feature type="compositionally biased region" description="Low complexity" evidence="6">
    <location>
        <begin position="102"/>
        <end position="121"/>
    </location>
</feature>
<name>A0A7L6BIP7_LIMRT</name>
<dbReference type="PANTHER" id="PTHR33308:SF10">
    <property type="entry name" value="EXO-GLUCOSAMINIDASE LYTG"/>
    <property type="match status" value="1"/>
</dbReference>